<dbReference type="Proteomes" id="UP000814176">
    <property type="component" value="Unassembled WGS sequence"/>
</dbReference>
<protein>
    <submittedName>
        <fullName evidence="4">Peptidase family C78-domain-containing protein</fullName>
    </submittedName>
</protein>
<evidence type="ECO:0000313" key="5">
    <source>
        <dbReference type="Proteomes" id="UP000814176"/>
    </source>
</evidence>
<sequence length="438" mass="49211">MASASATCQLCGEDLSAKALAQRQAHYDEHFSYEREVPHVHGSRSDGLKAWFTPYVANKGKPETQNIFWYPPQTQSPPRNFSPGLISVLKRALIDSHEKSKTRKAWLCHAQAVHIQGEGFDRTWGCGYRNFLMGCASLMVQTKQPLYFPLLDHPYPPGVRNLQRLIEEAWSAGFDQEGAQQLKRHLLGTGKYIGTGELYVAFTYRGVPSQLVDFDLKDGPDPLLNWVLQYFSDGASVPRATLSVEALRDVVMVTDKMPLVLQHDGHSRTIVGCERCPNGSLNLLVFDPSRHIPAEIRAAGLADWHNGSSRMDHVDTTNDLPRHPTASKVLHEVAHPIRTIKSHHKRKAEDPPMDSSTKKQRADHAHNDADDVAHAYEGGGASAVYPSLDASKVLSVFRLGLNRLKRKNKYQILYFPLTEPLNEEQRWSRRDLTCLKVV</sequence>
<accession>A0ABQ8KV49</accession>
<feature type="region of interest" description="Disordered" evidence="2">
    <location>
        <begin position="340"/>
        <end position="366"/>
    </location>
</feature>
<evidence type="ECO:0000259" key="3">
    <source>
        <dbReference type="Pfam" id="PF07910"/>
    </source>
</evidence>
<name>A0ABQ8KV49_9APHY</name>
<evidence type="ECO:0000256" key="1">
    <source>
        <dbReference type="ARBA" id="ARBA00022801"/>
    </source>
</evidence>
<dbReference type="InterPro" id="IPR012462">
    <property type="entry name" value="UFSP1/2_DUB_cat"/>
</dbReference>
<feature type="domain" description="UFSP1/2/DUB catalytic" evidence="3">
    <location>
        <begin position="103"/>
        <end position="296"/>
    </location>
</feature>
<dbReference type="RefSeq" id="XP_047783911.1">
    <property type="nucleotide sequence ID" value="XM_047917127.1"/>
</dbReference>
<comment type="caution">
    <text evidence="4">The sequence shown here is derived from an EMBL/GenBank/DDBJ whole genome shotgun (WGS) entry which is preliminary data.</text>
</comment>
<dbReference type="EMBL" id="JADCUA010000002">
    <property type="protein sequence ID" value="KAH9842864.1"/>
    <property type="molecule type" value="Genomic_DNA"/>
</dbReference>
<gene>
    <name evidence="4" type="ORF">C8Q71DRAFT_224703</name>
</gene>
<feature type="compositionally biased region" description="Basic and acidic residues" evidence="2">
    <location>
        <begin position="356"/>
        <end position="366"/>
    </location>
</feature>
<organism evidence="4 5">
    <name type="scientific">Rhodofomes roseus</name>
    <dbReference type="NCBI Taxonomy" id="34475"/>
    <lineage>
        <taxon>Eukaryota</taxon>
        <taxon>Fungi</taxon>
        <taxon>Dikarya</taxon>
        <taxon>Basidiomycota</taxon>
        <taxon>Agaricomycotina</taxon>
        <taxon>Agaricomycetes</taxon>
        <taxon>Polyporales</taxon>
        <taxon>Rhodofomes</taxon>
    </lineage>
</organism>
<dbReference type="Gene3D" id="3.90.70.130">
    <property type="match status" value="1"/>
</dbReference>
<reference evidence="4 5" key="1">
    <citation type="journal article" date="2021" name="Environ. Microbiol.">
        <title>Gene family expansions and transcriptome signatures uncover fungal adaptations to wood decay.</title>
        <authorList>
            <person name="Hage H."/>
            <person name="Miyauchi S."/>
            <person name="Viragh M."/>
            <person name="Drula E."/>
            <person name="Min B."/>
            <person name="Chaduli D."/>
            <person name="Navarro D."/>
            <person name="Favel A."/>
            <person name="Norest M."/>
            <person name="Lesage-Meessen L."/>
            <person name="Balint B."/>
            <person name="Merenyi Z."/>
            <person name="de Eugenio L."/>
            <person name="Morin E."/>
            <person name="Martinez A.T."/>
            <person name="Baldrian P."/>
            <person name="Stursova M."/>
            <person name="Martinez M.J."/>
            <person name="Novotny C."/>
            <person name="Magnuson J.K."/>
            <person name="Spatafora J.W."/>
            <person name="Maurice S."/>
            <person name="Pangilinan J."/>
            <person name="Andreopoulos W."/>
            <person name="LaButti K."/>
            <person name="Hundley H."/>
            <person name="Na H."/>
            <person name="Kuo A."/>
            <person name="Barry K."/>
            <person name="Lipzen A."/>
            <person name="Henrissat B."/>
            <person name="Riley R."/>
            <person name="Ahrendt S."/>
            <person name="Nagy L.G."/>
            <person name="Grigoriev I.V."/>
            <person name="Martin F."/>
            <person name="Rosso M.N."/>
        </authorList>
    </citation>
    <scope>NUCLEOTIDE SEQUENCE [LARGE SCALE GENOMIC DNA]</scope>
    <source>
        <strain evidence="4 5">CIRM-BRFM 1785</strain>
    </source>
</reference>
<dbReference type="GeneID" id="71997859"/>
<keyword evidence="5" id="KW-1185">Reference proteome</keyword>
<evidence type="ECO:0000313" key="4">
    <source>
        <dbReference type="EMBL" id="KAH9842864.1"/>
    </source>
</evidence>
<dbReference type="Pfam" id="PF07910">
    <property type="entry name" value="Peptidase_C78"/>
    <property type="match status" value="1"/>
</dbReference>
<keyword evidence="1" id="KW-0378">Hydrolase</keyword>
<evidence type="ECO:0000256" key="2">
    <source>
        <dbReference type="SAM" id="MobiDB-lite"/>
    </source>
</evidence>
<proteinExistence type="predicted"/>